<accession>A0A8C0UKV3</accession>
<reference evidence="12" key="2">
    <citation type="submission" date="2025-09" db="UniProtKB">
        <authorList>
            <consortium name="Ensembl"/>
        </authorList>
    </citation>
    <scope>IDENTIFICATION</scope>
</reference>
<feature type="region of interest" description="Disordered" evidence="11">
    <location>
        <begin position="137"/>
        <end position="169"/>
    </location>
</feature>
<name>A0A8C0UKV3_CYACU</name>
<feature type="region of interest" description="Disordered" evidence="11">
    <location>
        <begin position="304"/>
        <end position="355"/>
    </location>
</feature>
<evidence type="ECO:0000256" key="3">
    <source>
        <dbReference type="ARBA" id="ARBA00009471"/>
    </source>
</evidence>
<dbReference type="InterPro" id="IPR022816">
    <property type="entry name" value="Condensin_barren_su2"/>
</dbReference>
<evidence type="ECO:0000313" key="13">
    <source>
        <dbReference type="Proteomes" id="UP000694410"/>
    </source>
</evidence>
<evidence type="ECO:0000256" key="9">
    <source>
        <dbReference type="ARBA" id="ARBA00023067"/>
    </source>
</evidence>
<dbReference type="GO" id="GO:0000796">
    <property type="term" value="C:condensin complex"/>
    <property type="evidence" value="ECO:0007669"/>
    <property type="project" value="InterPro"/>
</dbReference>
<dbReference type="PANTHER" id="PTHR13108">
    <property type="entry name" value="CONDENSIN COMPLEX SUBUNIT 2"/>
    <property type="match status" value="1"/>
</dbReference>
<evidence type="ECO:0000256" key="1">
    <source>
        <dbReference type="ARBA" id="ARBA00004286"/>
    </source>
</evidence>
<dbReference type="Proteomes" id="UP000694410">
    <property type="component" value="Unplaced"/>
</dbReference>
<proteinExistence type="inferred from homology"/>
<dbReference type="Pfam" id="PF05786">
    <property type="entry name" value="Cnd2"/>
    <property type="match status" value="2"/>
</dbReference>
<sequence>APPPSGGPRGSTGGGIPGTDPAGTGMMGTPGMKPRYRPLLSPRPEGWQPPLPQWSNAQISEHYSTCIKLSAENKITTKNAFGLHLIDYMTDILKQKNSELTNFQVAAGTLDASAKIYAVRVDSVHADTFRVLGHLGKEPAPAREPHSPGEGSSPNPQAPTKPQPKKKQNFKTIEQNLSNINAPDSGRRSEVDPMFQRAAASFDECSTAGIFLPGLRSRTFRSRLLFPSELIPLPSSDIPETPSSRPLVVPALRALLAPCLEKRRICSSLAGFQFSTWDQESHNESVSALSVSALLEKFRRSEQVFDPNLDPDSEDGEGWGGPSPPEFQPDSPAGDGSQDSRDNGNSLGTLGHGKRWERGSGLGLGLGGNSTGPLELSVSLALHPGEYSYFSPRTLSMWAGPQHWRFRPRRHRERPRGSRESRESGREIRVLGGKSGLRSTTLPADFNYEPRSLAQLFLKPRVTVRASGALESEAGIEDYDYDNPNDTSNFCPGLQVIPKSRNSREFLPGKSSGIPEPGNSLMDMRRLKRNMWELLTEQQEEGAGEGPDTALTEEKVLSELTRDLLHRLPPAMATNLSVPLAFVCLLHLANEKVRGHSRVWNELEIGKGAENRDKSQKNPGNSARKGLQGGIPGAAPGSFPEFRGSDPDPGFGVLG</sequence>
<evidence type="ECO:0000256" key="11">
    <source>
        <dbReference type="SAM" id="MobiDB-lite"/>
    </source>
</evidence>
<evidence type="ECO:0000256" key="2">
    <source>
        <dbReference type="ARBA" id="ARBA00004496"/>
    </source>
</evidence>
<evidence type="ECO:0000256" key="4">
    <source>
        <dbReference type="ARBA" id="ARBA00016065"/>
    </source>
</evidence>
<keyword evidence="7" id="KW-0132">Cell division</keyword>
<dbReference type="Ensembl" id="ENSCCET00000016413.1">
    <property type="protein sequence ID" value="ENSCCEP00000010443.1"/>
    <property type="gene ID" value="ENSCCEG00000010373.1"/>
</dbReference>
<feature type="region of interest" description="Disordered" evidence="11">
    <location>
        <begin position="610"/>
        <end position="655"/>
    </location>
</feature>
<dbReference type="GO" id="GO:0003682">
    <property type="term" value="F:chromatin binding"/>
    <property type="evidence" value="ECO:0007669"/>
    <property type="project" value="TreeGrafter"/>
</dbReference>
<feature type="compositionally biased region" description="Gly residues" evidence="11">
    <location>
        <begin position="7"/>
        <end position="17"/>
    </location>
</feature>
<feature type="compositionally biased region" description="Basic and acidic residues" evidence="11">
    <location>
        <begin position="137"/>
        <end position="147"/>
    </location>
</feature>
<evidence type="ECO:0000256" key="6">
    <source>
        <dbReference type="ARBA" id="ARBA00022490"/>
    </source>
</evidence>
<protein>
    <recommendedName>
        <fullName evidence="4">Condensin complex subunit 2</fullName>
    </recommendedName>
</protein>
<reference evidence="12" key="1">
    <citation type="submission" date="2025-08" db="UniProtKB">
        <authorList>
            <consortium name="Ensembl"/>
        </authorList>
    </citation>
    <scope>IDENTIFICATION</scope>
</reference>
<comment type="similarity">
    <text evidence="3">Belongs to the CND2 (condensin subunit 2) family.</text>
</comment>
<keyword evidence="10" id="KW-0131">Cell cycle</keyword>
<dbReference type="GO" id="GO:0051301">
    <property type="term" value="P:cell division"/>
    <property type="evidence" value="ECO:0007669"/>
    <property type="project" value="UniProtKB-KW"/>
</dbReference>
<keyword evidence="6" id="KW-0963">Cytoplasm</keyword>
<dbReference type="GO" id="GO:0005737">
    <property type="term" value="C:cytoplasm"/>
    <property type="evidence" value="ECO:0007669"/>
    <property type="project" value="UniProtKB-SubCell"/>
</dbReference>
<keyword evidence="9" id="KW-0226">DNA condensation</keyword>
<dbReference type="PANTHER" id="PTHR13108:SF9">
    <property type="entry name" value="CONDENSIN COMPLEX SUBUNIT 2"/>
    <property type="match status" value="1"/>
</dbReference>
<feature type="region of interest" description="Disordered" evidence="11">
    <location>
        <begin position="1"/>
        <end position="30"/>
    </location>
</feature>
<evidence type="ECO:0000256" key="10">
    <source>
        <dbReference type="ARBA" id="ARBA00023306"/>
    </source>
</evidence>
<evidence type="ECO:0000256" key="5">
    <source>
        <dbReference type="ARBA" id="ARBA00022454"/>
    </source>
</evidence>
<dbReference type="PIRSF" id="PIRSF017126">
    <property type="entry name" value="Condensin_H"/>
    <property type="match status" value="1"/>
</dbReference>
<dbReference type="AlphaFoldDB" id="A0A8C0UKV3"/>
<evidence type="ECO:0000256" key="7">
    <source>
        <dbReference type="ARBA" id="ARBA00022618"/>
    </source>
</evidence>
<evidence type="ECO:0000256" key="8">
    <source>
        <dbReference type="ARBA" id="ARBA00022776"/>
    </source>
</evidence>
<evidence type="ECO:0000313" key="12">
    <source>
        <dbReference type="Ensembl" id="ENSCCEP00000010443.1"/>
    </source>
</evidence>
<organism evidence="12 13">
    <name type="scientific">Cyanistes caeruleus</name>
    <name type="common">Eurasian blue tit</name>
    <name type="synonym">Parus caeruleus</name>
    <dbReference type="NCBI Taxonomy" id="156563"/>
    <lineage>
        <taxon>Eukaryota</taxon>
        <taxon>Metazoa</taxon>
        <taxon>Chordata</taxon>
        <taxon>Craniata</taxon>
        <taxon>Vertebrata</taxon>
        <taxon>Euteleostomi</taxon>
        <taxon>Archelosauria</taxon>
        <taxon>Archosauria</taxon>
        <taxon>Dinosauria</taxon>
        <taxon>Saurischia</taxon>
        <taxon>Theropoda</taxon>
        <taxon>Coelurosauria</taxon>
        <taxon>Aves</taxon>
        <taxon>Neognathae</taxon>
        <taxon>Neoaves</taxon>
        <taxon>Telluraves</taxon>
        <taxon>Australaves</taxon>
        <taxon>Passeriformes</taxon>
        <taxon>Paridae</taxon>
        <taxon>Cyanistes</taxon>
    </lineage>
</organism>
<keyword evidence="5" id="KW-0158">Chromosome</keyword>
<comment type="subcellular location">
    <subcellularLocation>
        <location evidence="1">Chromosome</location>
    </subcellularLocation>
    <subcellularLocation>
        <location evidence="2">Cytoplasm</location>
    </subcellularLocation>
</comment>
<keyword evidence="13" id="KW-1185">Reference proteome</keyword>
<dbReference type="GO" id="GO:0007076">
    <property type="term" value="P:mitotic chromosome condensation"/>
    <property type="evidence" value="ECO:0007669"/>
    <property type="project" value="InterPro"/>
</dbReference>
<feature type="compositionally biased region" description="Low complexity" evidence="11">
    <location>
        <begin position="18"/>
        <end position="30"/>
    </location>
</feature>
<keyword evidence="8" id="KW-0498">Mitosis</keyword>